<evidence type="ECO:0000313" key="1">
    <source>
        <dbReference type="EMBL" id="MFC3098854.1"/>
    </source>
</evidence>
<gene>
    <name evidence="1" type="ORF">ACFODU_13740</name>
</gene>
<dbReference type="Proteomes" id="UP001595456">
    <property type="component" value="Unassembled WGS sequence"/>
</dbReference>
<keyword evidence="2" id="KW-1185">Reference proteome</keyword>
<dbReference type="EMBL" id="JBHRST010000022">
    <property type="protein sequence ID" value="MFC3098854.1"/>
    <property type="molecule type" value="Genomic_DNA"/>
</dbReference>
<sequence length="90" mass="9862">MQTQKTTRAPSPFEGATFRRAFARWGDAQQAGERAAWALFETPAPDLAALELKLEIAFDPELNLFARRTADDADRVRAAIMADVARLAGA</sequence>
<evidence type="ECO:0008006" key="3">
    <source>
        <dbReference type="Google" id="ProtNLM"/>
    </source>
</evidence>
<evidence type="ECO:0000313" key="2">
    <source>
        <dbReference type="Proteomes" id="UP001595456"/>
    </source>
</evidence>
<organism evidence="1 2">
    <name type="scientific">Alteraurantiacibacter palmitatis</name>
    <dbReference type="NCBI Taxonomy" id="2054628"/>
    <lineage>
        <taxon>Bacteria</taxon>
        <taxon>Pseudomonadati</taxon>
        <taxon>Pseudomonadota</taxon>
        <taxon>Alphaproteobacteria</taxon>
        <taxon>Sphingomonadales</taxon>
        <taxon>Erythrobacteraceae</taxon>
        <taxon>Alteraurantiacibacter</taxon>
    </lineage>
</organism>
<dbReference type="RefSeq" id="WP_336924658.1">
    <property type="nucleotide sequence ID" value="NZ_JBANRO010000001.1"/>
</dbReference>
<protein>
    <recommendedName>
        <fullName evidence="3">FAD assembly factor SdhE</fullName>
    </recommendedName>
</protein>
<accession>A0ABV7E7Z3</accession>
<proteinExistence type="predicted"/>
<name>A0ABV7E7Z3_9SPHN</name>
<comment type="caution">
    <text evidence="1">The sequence shown here is derived from an EMBL/GenBank/DDBJ whole genome shotgun (WGS) entry which is preliminary data.</text>
</comment>
<reference evidence="2" key="1">
    <citation type="journal article" date="2019" name="Int. J. Syst. Evol. Microbiol.">
        <title>The Global Catalogue of Microorganisms (GCM) 10K type strain sequencing project: providing services to taxonomists for standard genome sequencing and annotation.</title>
        <authorList>
            <consortium name="The Broad Institute Genomics Platform"/>
            <consortium name="The Broad Institute Genome Sequencing Center for Infectious Disease"/>
            <person name="Wu L."/>
            <person name="Ma J."/>
        </authorList>
    </citation>
    <scope>NUCLEOTIDE SEQUENCE [LARGE SCALE GENOMIC DNA]</scope>
    <source>
        <strain evidence="2">KCTC 52607</strain>
    </source>
</reference>